<dbReference type="SUPFAM" id="SSF48576">
    <property type="entry name" value="Terpenoid synthases"/>
    <property type="match status" value="1"/>
</dbReference>
<sequence length="363" mass="41325">MLWIDGLCEYEKREENPKIQRQIVPLKKNGGSLRLDIPHHGLVSIPLQEDSSSGNIYPTGSLKDVLIAHGSFRIAMQSWTQKKKEDPLEQAVGEVKAISLFFPDVRSEHLRICMAAWLGVLCTVDDLLEMMRPHEAENAILETIATLQDNERNNKKIYEVSPKATVCSLMSLFQNHCCQFLSDAAAKDFFREICTVFCGFMQEIKFQQGYLKRDMQNYMEIRTRTIGVAPFFSLIRCDLFPPDYYPDSILAIQKAVNVAVGLQNDLVGLEKDMDEQEPMNAVFVSMEELLRKEEMKGTKLADTIAAVCSLHNCSIAEVVQMHQRILQAAGEESEIIVATSQLLFTETHLRWCTTAKRYRTHLE</sequence>
<proteinExistence type="inferred from homology"/>
<comment type="similarity">
    <text evidence="2 4">Belongs to the terpene synthase family.</text>
</comment>
<evidence type="ECO:0000256" key="4">
    <source>
        <dbReference type="RuleBase" id="RU366034"/>
    </source>
</evidence>
<dbReference type="Proteomes" id="UP000191500">
    <property type="component" value="Unassembled WGS sequence"/>
</dbReference>
<keyword evidence="4" id="KW-0479">Metal-binding</keyword>
<organism evidence="5 6">
    <name type="scientific">Penicillium coprophilum</name>
    <dbReference type="NCBI Taxonomy" id="36646"/>
    <lineage>
        <taxon>Eukaryota</taxon>
        <taxon>Fungi</taxon>
        <taxon>Dikarya</taxon>
        <taxon>Ascomycota</taxon>
        <taxon>Pezizomycotina</taxon>
        <taxon>Eurotiomycetes</taxon>
        <taxon>Eurotiomycetidae</taxon>
        <taxon>Eurotiales</taxon>
        <taxon>Aspergillaceae</taxon>
        <taxon>Penicillium</taxon>
    </lineage>
</organism>
<keyword evidence="3 4" id="KW-0460">Magnesium</keyword>
<reference evidence="6" key="1">
    <citation type="journal article" date="2017" name="Nat. Microbiol.">
        <title>Global analysis of biosynthetic gene clusters reveals vast potential of secondary metabolite production in Penicillium species.</title>
        <authorList>
            <person name="Nielsen J.C."/>
            <person name="Grijseels S."/>
            <person name="Prigent S."/>
            <person name="Ji B."/>
            <person name="Dainat J."/>
            <person name="Nielsen K.F."/>
            <person name="Frisvad J.C."/>
            <person name="Workman M."/>
            <person name="Nielsen J."/>
        </authorList>
    </citation>
    <scope>NUCLEOTIDE SEQUENCE [LARGE SCALE GENOMIC DNA]</scope>
    <source>
        <strain evidence="6">IBT 31321</strain>
    </source>
</reference>
<comment type="caution">
    <text evidence="5">The sequence shown here is derived from an EMBL/GenBank/DDBJ whole genome shotgun (WGS) entry which is preliminary data.</text>
</comment>
<keyword evidence="6" id="KW-1185">Reference proteome</keyword>
<evidence type="ECO:0000313" key="5">
    <source>
        <dbReference type="EMBL" id="OQE40042.1"/>
    </source>
</evidence>
<gene>
    <name evidence="5" type="ORF">PENCOP_c006G08038</name>
</gene>
<name>A0A1V6UNP0_9EURO</name>
<dbReference type="Gene3D" id="1.10.600.10">
    <property type="entry name" value="Farnesyl Diphosphate Synthase"/>
    <property type="match status" value="1"/>
</dbReference>
<evidence type="ECO:0000256" key="3">
    <source>
        <dbReference type="ARBA" id="ARBA00022842"/>
    </source>
</evidence>
<dbReference type="PANTHER" id="PTHR35201:SF4">
    <property type="entry name" value="BETA-PINACENE SYNTHASE-RELATED"/>
    <property type="match status" value="1"/>
</dbReference>
<dbReference type="GO" id="GO:0046872">
    <property type="term" value="F:metal ion binding"/>
    <property type="evidence" value="ECO:0007669"/>
    <property type="project" value="UniProtKB-KW"/>
</dbReference>
<dbReference type="Pfam" id="PF19086">
    <property type="entry name" value="Terpene_syn_C_2"/>
    <property type="match status" value="1"/>
</dbReference>
<evidence type="ECO:0000313" key="6">
    <source>
        <dbReference type="Proteomes" id="UP000191500"/>
    </source>
</evidence>
<protein>
    <recommendedName>
        <fullName evidence="4">Terpene synthase</fullName>
        <ecNumber evidence="4">4.2.3.-</ecNumber>
    </recommendedName>
</protein>
<dbReference type="AlphaFoldDB" id="A0A1V6UNP0"/>
<dbReference type="InterPro" id="IPR034686">
    <property type="entry name" value="Terpene_cyclase-like_2"/>
</dbReference>
<keyword evidence="4" id="KW-0456">Lyase</keyword>
<dbReference type="InterPro" id="IPR008949">
    <property type="entry name" value="Isoprenoid_synthase_dom_sf"/>
</dbReference>
<comment type="cofactor">
    <cofactor evidence="1 4">
        <name>Mg(2+)</name>
        <dbReference type="ChEBI" id="CHEBI:18420"/>
    </cofactor>
</comment>
<evidence type="ECO:0000256" key="1">
    <source>
        <dbReference type="ARBA" id="ARBA00001946"/>
    </source>
</evidence>
<accession>A0A1V6UNP0</accession>
<dbReference type="EC" id="4.2.3.-" evidence="4"/>
<dbReference type="GO" id="GO:0010333">
    <property type="term" value="F:terpene synthase activity"/>
    <property type="evidence" value="ECO:0007669"/>
    <property type="project" value="InterPro"/>
</dbReference>
<dbReference type="EMBL" id="MDDG01000006">
    <property type="protein sequence ID" value="OQE40042.1"/>
    <property type="molecule type" value="Genomic_DNA"/>
</dbReference>
<dbReference type="GO" id="GO:0008299">
    <property type="term" value="P:isoprenoid biosynthetic process"/>
    <property type="evidence" value="ECO:0007669"/>
    <property type="project" value="UniProtKB-ARBA"/>
</dbReference>
<dbReference type="PANTHER" id="PTHR35201">
    <property type="entry name" value="TERPENE SYNTHASE"/>
    <property type="match status" value="1"/>
</dbReference>
<evidence type="ECO:0000256" key="2">
    <source>
        <dbReference type="ARBA" id="ARBA00006333"/>
    </source>
</evidence>